<evidence type="ECO:0008006" key="5">
    <source>
        <dbReference type="Google" id="ProtNLM"/>
    </source>
</evidence>
<dbReference type="SUPFAM" id="SSF103473">
    <property type="entry name" value="MFS general substrate transporter"/>
    <property type="match status" value="1"/>
</dbReference>
<accession>A0A2U3NQB4</accession>
<name>A0A2U3NQB4_9MYCO</name>
<feature type="transmembrane region" description="Helical" evidence="2">
    <location>
        <begin position="298"/>
        <end position="325"/>
    </location>
</feature>
<keyword evidence="2" id="KW-0472">Membrane</keyword>
<feature type="transmembrane region" description="Helical" evidence="2">
    <location>
        <begin position="169"/>
        <end position="188"/>
    </location>
</feature>
<feature type="transmembrane region" description="Helical" evidence="2">
    <location>
        <begin position="274"/>
        <end position="292"/>
    </location>
</feature>
<evidence type="ECO:0000256" key="1">
    <source>
        <dbReference type="SAM" id="MobiDB-lite"/>
    </source>
</evidence>
<dbReference type="GO" id="GO:0022857">
    <property type="term" value="F:transmembrane transporter activity"/>
    <property type="evidence" value="ECO:0007669"/>
    <property type="project" value="InterPro"/>
</dbReference>
<reference evidence="3 4" key="1">
    <citation type="submission" date="2017-01" db="EMBL/GenBank/DDBJ databases">
        <authorList>
            <consortium name="Urmite Genomes"/>
        </authorList>
    </citation>
    <scope>NUCLEOTIDE SEQUENCE [LARGE SCALE GENOMIC DNA]</scope>
    <source>
        <strain evidence="3 4">AB57</strain>
    </source>
</reference>
<evidence type="ECO:0000313" key="4">
    <source>
        <dbReference type="Proteomes" id="UP000240988"/>
    </source>
</evidence>
<evidence type="ECO:0000256" key="2">
    <source>
        <dbReference type="SAM" id="Phobius"/>
    </source>
</evidence>
<feature type="transmembrane region" description="Helical" evidence="2">
    <location>
        <begin position="77"/>
        <end position="95"/>
    </location>
</feature>
<feature type="transmembrane region" description="Helical" evidence="2">
    <location>
        <begin position="209"/>
        <end position="228"/>
    </location>
</feature>
<keyword evidence="2" id="KW-0812">Transmembrane</keyword>
<feature type="transmembrane region" description="Helical" evidence="2">
    <location>
        <begin position="248"/>
        <end position="267"/>
    </location>
</feature>
<feature type="transmembrane region" description="Helical" evidence="2">
    <location>
        <begin position="337"/>
        <end position="357"/>
    </location>
</feature>
<keyword evidence="4" id="KW-1185">Reference proteome</keyword>
<protein>
    <recommendedName>
        <fullName evidence="5">MFS transporter</fullName>
    </recommendedName>
</protein>
<dbReference type="InterPro" id="IPR011701">
    <property type="entry name" value="MFS"/>
</dbReference>
<sequence>MARAVSTRVGLYFGLLQLVFGLTWVGYVIYLPQLAAQAGIDRGMVGWLLVLDQLVFALCDWATGVAVDRVARVVGRVGRVVVGVTAVSALAFLLLPFVTRFGAGIFVSLIVVWALTSSALRAPPLALLGRYTPAGRQPWVGSLFVVGAGLATASTPFLAGRITADDPRILFGAAALSVLAVTATVIWAEKTLERAAPPEKDPPSAARPVTLLVFLAAVLLLQIGFQAHSAINTQALFAKYARPEQLPFLLSLFWFGFTLLMPLASLLVKRLGGLVTALLGGLVGAGSAWVAAEATNVVALGIAQFICGGAWGAVMVSAVAAAFVIGRNGSEGTAVGGFFAVVALATMARIALVTAHVDKVPAVASALPWLPTVAWLSGALLLLPVMFGMTQPNRRVAARTAPGQPPVASPGGRAMMT</sequence>
<proteinExistence type="predicted"/>
<feature type="transmembrane region" description="Helical" evidence="2">
    <location>
        <begin position="369"/>
        <end position="389"/>
    </location>
</feature>
<evidence type="ECO:0000313" key="3">
    <source>
        <dbReference type="EMBL" id="SPM33623.1"/>
    </source>
</evidence>
<feature type="region of interest" description="Disordered" evidence="1">
    <location>
        <begin position="398"/>
        <end position="417"/>
    </location>
</feature>
<dbReference type="STRING" id="1841860.GCA_900157375_01428"/>
<keyword evidence="2" id="KW-1133">Transmembrane helix</keyword>
<dbReference type="Gene3D" id="1.20.1250.20">
    <property type="entry name" value="MFS general substrate transporter like domains"/>
    <property type="match status" value="1"/>
</dbReference>
<feature type="transmembrane region" description="Helical" evidence="2">
    <location>
        <begin position="12"/>
        <end position="32"/>
    </location>
</feature>
<dbReference type="Proteomes" id="UP000240988">
    <property type="component" value="Unassembled WGS sequence"/>
</dbReference>
<dbReference type="EMBL" id="FUFA01000002">
    <property type="protein sequence ID" value="SPM33623.1"/>
    <property type="molecule type" value="Genomic_DNA"/>
</dbReference>
<feature type="transmembrane region" description="Helical" evidence="2">
    <location>
        <begin position="101"/>
        <end position="120"/>
    </location>
</feature>
<dbReference type="AlphaFoldDB" id="A0A2U3NQB4"/>
<organism evidence="3 4">
    <name type="scientific">Mycobacterium rhizamassiliense</name>
    <dbReference type="NCBI Taxonomy" id="1841860"/>
    <lineage>
        <taxon>Bacteria</taxon>
        <taxon>Bacillati</taxon>
        <taxon>Actinomycetota</taxon>
        <taxon>Actinomycetes</taxon>
        <taxon>Mycobacteriales</taxon>
        <taxon>Mycobacteriaceae</taxon>
        <taxon>Mycobacterium</taxon>
    </lineage>
</organism>
<feature type="transmembrane region" description="Helical" evidence="2">
    <location>
        <begin position="140"/>
        <end position="163"/>
    </location>
</feature>
<feature type="transmembrane region" description="Helical" evidence="2">
    <location>
        <begin position="44"/>
        <end position="65"/>
    </location>
</feature>
<gene>
    <name evidence="3" type="ORF">MRAB57_1427</name>
</gene>
<dbReference type="InterPro" id="IPR036259">
    <property type="entry name" value="MFS_trans_sf"/>
</dbReference>
<dbReference type="Pfam" id="PF07690">
    <property type="entry name" value="MFS_1"/>
    <property type="match status" value="1"/>
</dbReference>